<evidence type="ECO:0000256" key="1">
    <source>
        <dbReference type="SAM" id="MobiDB-lite"/>
    </source>
</evidence>
<dbReference type="HOGENOM" id="CLU_1743992_0_0_1"/>
<dbReference type="AlphaFoldDB" id="L1JRQ6"/>
<name>L1JRQ6_GUITC</name>
<sequence>MNRASGEAEEYSWVKFVIGIDDQMGTLYAGLRRLVEVMENTASCLQSPEVAGRWSYTNARYNDSAYKYTILPLDKSQEGGKISFKVFYVQSDDQDEDESAIYRRIGMGGGVLTQPTQDQPAAIGHGEDNPLIPPQRETDREQDRELDREG</sequence>
<keyword evidence="4" id="KW-1185">Reference proteome</keyword>
<feature type="region of interest" description="Disordered" evidence="1">
    <location>
        <begin position="109"/>
        <end position="150"/>
    </location>
</feature>
<dbReference type="EnsemblProtists" id="EKX51137">
    <property type="protein sequence ID" value="EKX51137"/>
    <property type="gene ID" value="GUITHDRAFT_134650"/>
</dbReference>
<reference evidence="2 4" key="1">
    <citation type="journal article" date="2012" name="Nature">
        <title>Algal genomes reveal evolutionary mosaicism and the fate of nucleomorphs.</title>
        <authorList>
            <consortium name="DOE Joint Genome Institute"/>
            <person name="Curtis B.A."/>
            <person name="Tanifuji G."/>
            <person name="Burki F."/>
            <person name="Gruber A."/>
            <person name="Irimia M."/>
            <person name="Maruyama S."/>
            <person name="Arias M.C."/>
            <person name="Ball S.G."/>
            <person name="Gile G.H."/>
            <person name="Hirakawa Y."/>
            <person name="Hopkins J.F."/>
            <person name="Kuo A."/>
            <person name="Rensing S.A."/>
            <person name="Schmutz J."/>
            <person name="Symeonidi A."/>
            <person name="Elias M."/>
            <person name="Eveleigh R.J."/>
            <person name="Herman E.K."/>
            <person name="Klute M.J."/>
            <person name="Nakayama T."/>
            <person name="Obornik M."/>
            <person name="Reyes-Prieto A."/>
            <person name="Armbrust E.V."/>
            <person name="Aves S.J."/>
            <person name="Beiko R.G."/>
            <person name="Coutinho P."/>
            <person name="Dacks J.B."/>
            <person name="Durnford D.G."/>
            <person name="Fast N.M."/>
            <person name="Green B.R."/>
            <person name="Grisdale C.J."/>
            <person name="Hempel F."/>
            <person name="Henrissat B."/>
            <person name="Hoppner M.P."/>
            <person name="Ishida K."/>
            <person name="Kim E."/>
            <person name="Koreny L."/>
            <person name="Kroth P.G."/>
            <person name="Liu Y."/>
            <person name="Malik S.B."/>
            <person name="Maier U.G."/>
            <person name="McRose D."/>
            <person name="Mock T."/>
            <person name="Neilson J.A."/>
            <person name="Onodera N.T."/>
            <person name="Poole A.M."/>
            <person name="Pritham E.J."/>
            <person name="Richards T.A."/>
            <person name="Rocap G."/>
            <person name="Roy S.W."/>
            <person name="Sarai C."/>
            <person name="Schaack S."/>
            <person name="Shirato S."/>
            <person name="Slamovits C.H."/>
            <person name="Spencer D.F."/>
            <person name="Suzuki S."/>
            <person name="Worden A.Z."/>
            <person name="Zauner S."/>
            <person name="Barry K."/>
            <person name="Bell C."/>
            <person name="Bharti A.K."/>
            <person name="Crow J.A."/>
            <person name="Grimwood J."/>
            <person name="Kramer R."/>
            <person name="Lindquist E."/>
            <person name="Lucas S."/>
            <person name="Salamov A."/>
            <person name="McFadden G.I."/>
            <person name="Lane C.E."/>
            <person name="Keeling P.J."/>
            <person name="Gray M.W."/>
            <person name="Grigoriev I.V."/>
            <person name="Archibald J.M."/>
        </authorList>
    </citation>
    <scope>NUCLEOTIDE SEQUENCE</scope>
    <source>
        <strain evidence="2 4">CCMP2712</strain>
    </source>
</reference>
<dbReference type="EMBL" id="JH992976">
    <property type="protein sequence ID" value="EKX51137.1"/>
    <property type="molecule type" value="Genomic_DNA"/>
</dbReference>
<evidence type="ECO:0000313" key="2">
    <source>
        <dbReference type="EMBL" id="EKX51137.1"/>
    </source>
</evidence>
<dbReference type="GeneID" id="17307905"/>
<dbReference type="KEGG" id="gtt:GUITHDRAFT_134650"/>
<accession>L1JRQ6</accession>
<feature type="compositionally biased region" description="Basic and acidic residues" evidence="1">
    <location>
        <begin position="136"/>
        <end position="150"/>
    </location>
</feature>
<dbReference type="RefSeq" id="XP_005838117.1">
    <property type="nucleotide sequence ID" value="XM_005838060.1"/>
</dbReference>
<organism evidence="2">
    <name type="scientific">Guillardia theta (strain CCMP2712)</name>
    <name type="common">Cryptophyte</name>
    <dbReference type="NCBI Taxonomy" id="905079"/>
    <lineage>
        <taxon>Eukaryota</taxon>
        <taxon>Cryptophyceae</taxon>
        <taxon>Pyrenomonadales</taxon>
        <taxon>Geminigeraceae</taxon>
        <taxon>Guillardia</taxon>
    </lineage>
</organism>
<protein>
    <submittedName>
        <fullName evidence="2 3">Uncharacterized protein</fullName>
    </submittedName>
</protein>
<dbReference type="Proteomes" id="UP000011087">
    <property type="component" value="Unassembled WGS sequence"/>
</dbReference>
<dbReference type="PaxDb" id="55529-EKX51137"/>
<gene>
    <name evidence="2" type="ORF">GUITHDRAFT_134650</name>
</gene>
<evidence type="ECO:0000313" key="3">
    <source>
        <dbReference type="EnsemblProtists" id="EKX51137"/>
    </source>
</evidence>
<reference evidence="4" key="2">
    <citation type="submission" date="2012-11" db="EMBL/GenBank/DDBJ databases">
        <authorList>
            <person name="Kuo A."/>
            <person name="Curtis B.A."/>
            <person name="Tanifuji G."/>
            <person name="Burki F."/>
            <person name="Gruber A."/>
            <person name="Irimia M."/>
            <person name="Maruyama S."/>
            <person name="Arias M.C."/>
            <person name="Ball S.G."/>
            <person name="Gile G.H."/>
            <person name="Hirakawa Y."/>
            <person name="Hopkins J.F."/>
            <person name="Rensing S.A."/>
            <person name="Schmutz J."/>
            <person name="Symeonidi A."/>
            <person name="Elias M."/>
            <person name="Eveleigh R.J."/>
            <person name="Herman E.K."/>
            <person name="Klute M.J."/>
            <person name="Nakayama T."/>
            <person name="Obornik M."/>
            <person name="Reyes-Prieto A."/>
            <person name="Armbrust E.V."/>
            <person name="Aves S.J."/>
            <person name="Beiko R.G."/>
            <person name="Coutinho P."/>
            <person name="Dacks J.B."/>
            <person name="Durnford D.G."/>
            <person name="Fast N.M."/>
            <person name="Green B.R."/>
            <person name="Grisdale C."/>
            <person name="Hempe F."/>
            <person name="Henrissat B."/>
            <person name="Hoppner M.P."/>
            <person name="Ishida K.-I."/>
            <person name="Kim E."/>
            <person name="Koreny L."/>
            <person name="Kroth P.G."/>
            <person name="Liu Y."/>
            <person name="Malik S.-B."/>
            <person name="Maier U.G."/>
            <person name="McRose D."/>
            <person name="Mock T."/>
            <person name="Neilson J.A."/>
            <person name="Onodera N.T."/>
            <person name="Poole A.M."/>
            <person name="Pritham E.J."/>
            <person name="Richards T.A."/>
            <person name="Rocap G."/>
            <person name="Roy S.W."/>
            <person name="Sarai C."/>
            <person name="Schaack S."/>
            <person name="Shirato S."/>
            <person name="Slamovits C.H."/>
            <person name="Spencer D.F."/>
            <person name="Suzuki S."/>
            <person name="Worden A.Z."/>
            <person name="Zauner S."/>
            <person name="Barry K."/>
            <person name="Bell C."/>
            <person name="Bharti A.K."/>
            <person name="Crow J.A."/>
            <person name="Grimwood J."/>
            <person name="Kramer R."/>
            <person name="Lindquist E."/>
            <person name="Lucas S."/>
            <person name="Salamov A."/>
            <person name="McFadden G.I."/>
            <person name="Lane C.E."/>
            <person name="Keeling P.J."/>
            <person name="Gray M.W."/>
            <person name="Grigoriev I.V."/>
            <person name="Archibald J.M."/>
        </authorList>
    </citation>
    <scope>NUCLEOTIDE SEQUENCE</scope>
    <source>
        <strain evidence="4">CCMP2712</strain>
    </source>
</reference>
<reference evidence="3" key="3">
    <citation type="submission" date="2016-03" db="UniProtKB">
        <authorList>
            <consortium name="EnsemblProtists"/>
        </authorList>
    </citation>
    <scope>IDENTIFICATION</scope>
</reference>
<evidence type="ECO:0000313" key="4">
    <source>
        <dbReference type="Proteomes" id="UP000011087"/>
    </source>
</evidence>
<proteinExistence type="predicted"/>